<dbReference type="Proteomes" id="UP000634919">
    <property type="component" value="Unassembled WGS sequence"/>
</dbReference>
<accession>A0ABR8SDV7</accession>
<dbReference type="RefSeq" id="WP_191724077.1">
    <property type="nucleotide sequence ID" value="NZ_JACSQK010000007.1"/>
</dbReference>
<gene>
    <name evidence="1" type="ORF">H9646_14365</name>
</gene>
<evidence type="ECO:0000313" key="2">
    <source>
        <dbReference type="Proteomes" id="UP000634919"/>
    </source>
</evidence>
<sequence length="177" mass="20491">MLGRNEGVSHNTEDKGWWCQHGERLELAFVDICQTNLGLSAAINPAKERDPYAPDLVVDGILADLKVQNTPFFVSNRYDLDPRRTVTFNRKDYERYRSLYPEIDIYFWVEWTQTESKFGSVDYLAGIYRLPFADVARLIQGGAPEHEYMHRRNDTQGNAKSSFLLNLGDFQTLFEKS</sequence>
<evidence type="ECO:0000313" key="1">
    <source>
        <dbReference type="EMBL" id="MBD7961655.1"/>
    </source>
</evidence>
<proteinExistence type="predicted"/>
<keyword evidence="2" id="KW-1185">Reference proteome</keyword>
<reference evidence="1 2" key="1">
    <citation type="submission" date="2020-08" db="EMBL/GenBank/DDBJ databases">
        <title>A Genomic Blueprint of the Chicken Gut Microbiome.</title>
        <authorList>
            <person name="Gilroy R."/>
            <person name="Ravi A."/>
            <person name="Getino M."/>
            <person name="Pursley I."/>
            <person name="Horton D.L."/>
            <person name="Alikhan N.-F."/>
            <person name="Baker D."/>
            <person name="Gharbi K."/>
            <person name="Hall N."/>
            <person name="Watson M."/>
            <person name="Adriaenssens E.M."/>
            <person name="Foster-Nyarko E."/>
            <person name="Jarju S."/>
            <person name="Secka A."/>
            <person name="Antonio M."/>
            <person name="Oren A."/>
            <person name="Chaudhuri R."/>
            <person name="La Ragione R.M."/>
            <person name="Hildebrand F."/>
            <person name="Pallen M.J."/>
        </authorList>
    </citation>
    <scope>NUCLEOTIDE SEQUENCE [LARGE SCALE GENOMIC DNA]</scope>
    <source>
        <strain evidence="1 2">Sa2CVA6</strain>
    </source>
</reference>
<organism evidence="1 2">
    <name type="scientific">Comamonas avium</name>
    <dbReference type="NCBI Taxonomy" id="2762231"/>
    <lineage>
        <taxon>Bacteria</taxon>
        <taxon>Pseudomonadati</taxon>
        <taxon>Pseudomonadota</taxon>
        <taxon>Betaproteobacteria</taxon>
        <taxon>Burkholderiales</taxon>
        <taxon>Comamonadaceae</taxon>
        <taxon>Comamonas</taxon>
    </lineage>
</organism>
<name>A0ABR8SDV7_9BURK</name>
<comment type="caution">
    <text evidence="1">The sequence shown here is derived from an EMBL/GenBank/DDBJ whole genome shotgun (WGS) entry which is preliminary data.</text>
</comment>
<dbReference type="EMBL" id="JACSQK010000007">
    <property type="protein sequence ID" value="MBD7961655.1"/>
    <property type="molecule type" value="Genomic_DNA"/>
</dbReference>
<protein>
    <submittedName>
        <fullName evidence="1">Uncharacterized protein</fullName>
    </submittedName>
</protein>